<protein>
    <submittedName>
        <fullName evidence="3">Uncharacterized protein</fullName>
    </submittedName>
</protein>
<dbReference type="WBParaSite" id="GPLIN_001237000">
    <property type="protein sequence ID" value="GPLIN_001237000"/>
    <property type="gene ID" value="GPLIN_001237000"/>
</dbReference>
<evidence type="ECO:0000313" key="2">
    <source>
        <dbReference type="Proteomes" id="UP000050741"/>
    </source>
</evidence>
<keyword evidence="1" id="KW-1133">Transmembrane helix</keyword>
<organism evidence="2 3">
    <name type="scientific">Globodera pallida</name>
    <name type="common">Potato cyst nematode worm</name>
    <name type="synonym">Heterodera pallida</name>
    <dbReference type="NCBI Taxonomy" id="36090"/>
    <lineage>
        <taxon>Eukaryota</taxon>
        <taxon>Metazoa</taxon>
        <taxon>Ecdysozoa</taxon>
        <taxon>Nematoda</taxon>
        <taxon>Chromadorea</taxon>
        <taxon>Rhabditida</taxon>
        <taxon>Tylenchina</taxon>
        <taxon>Tylenchomorpha</taxon>
        <taxon>Tylenchoidea</taxon>
        <taxon>Heteroderidae</taxon>
        <taxon>Heteroderinae</taxon>
        <taxon>Globodera</taxon>
    </lineage>
</organism>
<evidence type="ECO:0000256" key="1">
    <source>
        <dbReference type="SAM" id="Phobius"/>
    </source>
</evidence>
<dbReference type="AlphaFoldDB" id="A0A183CHL4"/>
<reference evidence="2" key="2">
    <citation type="submission" date="2014-05" db="EMBL/GenBank/DDBJ databases">
        <title>The genome and life-stage specific transcriptomes of Globodera pallida elucidate key aspects of plant parasitism by a cyst nematode.</title>
        <authorList>
            <person name="Cotton J.A."/>
            <person name="Lilley C.J."/>
            <person name="Jones L.M."/>
            <person name="Kikuchi T."/>
            <person name="Reid A.J."/>
            <person name="Thorpe P."/>
            <person name="Tsai I.J."/>
            <person name="Beasley H."/>
            <person name="Blok V."/>
            <person name="Cock P.J.A."/>
            <person name="Van den Akker S.E."/>
            <person name="Holroyd N."/>
            <person name="Hunt M."/>
            <person name="Mantelin S."/>
            <person name="Naghra H."/>
            <person name="Pain A."/>
            <person name="Palomares-Rius J.E."/>
            <person name="Zarowiecki M."/>
            <person name="Berriman M."/>
            <person name="Jones J.T."/>
            <person name="Urwin P.E."/>
        </authorList>
    </citation>
    <scope>NUCLEOTIDE SEQUENCE [LARGE SCALE GENOMIC DNA]</scope>
    <source>
        <strain evidence="2">Lindley</strain>
    </source>
</reference>
<reference evidence="3" key="3">
    <citation type="submission" date="2016-06" db="UniProtKB">
        <authorList>
            <consortium name="WormBaseParasite"/>
        </authorList>
    </citation>
    <scope>IDENTIFICATION</scope>
</reference>
<feature type="transmembrane region" description="Helical" evidence="1">
    <location>
        <begin position="48"/>
        <end position="74"/>
    </location>
</feature>
<sequence length="82" mass="8773">MFNDVAGGGRKPAIKLLSQQAFIWRKPECRQFANIAAKSAHFSNSFQFVVVVVLLTQMPTIVCAVSSIAMPIGFGSGEGGKD</sequence>
<name>A0A183CHL4_GLOPA</name>
<dbReference type="Proteomes" id="UP000050741">
    <property type="component" value="Unassembled WGS sequence"/>
</dbReference>
<keyword evidence="1" id="KW-0812">Transmembrane</keyword>
<reference evidence="2" key="1">
    <citation type="submission" date="2013-12" db="EMBL/GenBank/DDBJ databases">
        <authorList>
            <person name="Aslett M."/>
        </authorList>
    </citation>
    <scope>NUCLEOTIDE SEQUENCE [LARGE SCALE GENOMIC DNA]</scope>
    <source>
        <strain evidence="2">Lindley</strain>
    </source>
</reference>
<evidence type="ECO:0000313" key="3">
    <source>
        <dbReference type="WBParaSite" id="GPLIN_001237000"/>
    </source>
</evidence>
<accession>A0A183CHL4</accession>
<keyword evidence="1" id="KW-0472">Membrane</keyword>
<proteinExistence type="predicted"/>
<keyword evidence="2" id="KW-1185">Reference proteome</keyword>